<reference evidence="3 4" key="1">
    <citation type="journal article" date="2019" name="Int. J. Syst. Evol. Microbiol.">
        <title>The Global Catalogue of Microorganisms (GCM) 10K type strain sequencing project: providing services to taxonomists for standard genome sequencing and annotation.</title>
        <authorList>
            <consortium name="The Broad Institute Genomics Platform"/>
            <consortium name="The Broad Institute Genome Sequencing Center for Infectious Disease"/>
            <person name="Wu L."/>
            <person name="Ma J."/>
        </authorList>
    </citation>
    <scope>NUCLEOTIDE SEQUENCE [LARGE SCALE GENOMIC DNA]</scope>
    <source>
        <strain evidence="3 4">JCM 10696</strain>
    </source>
</reference>
<dbReference type="Proteomes" id="UP001500665">
    <property type="component" value="Unassembled WGS sequence"/>
</dbReference>
<keyword evidence="4" id="KW-1185">Reference proteome</keyword>
<protein>
    <submittedName>
        <fullName evidence="3">SDR family oxidoreductase</fullName>
    </submittedName>
</protein>
<dbReference type="Pfam" id="PF00106">
    <property type="entry name" value="adh_short"/>
    <property type="match status" value="1"/>
</dbReference>
<comment type="caution">
    <text evidence="3">The sequence shown here is derived from an EMBL/GenBank/DDBJ whole genome shotgun (WGS) entry which is preliminary data.</text>
</comment>
<name>A0ABN1PYS2_9ACTN</name>
<evidence type="ECO:0000256" key="2">
    <source>
        <dbReference type="ARBA" id="ARBA00023002"/>
    </source>
</evidence>
<evidence type="ECO:0000256" key="1">
    <source>
        <dbReference type="ARBA" id="ARBA00006484"/>
    </source>
</evidence>
<dbReference type="SUPFAM" id="SSF51735">
    <property type="entry name" value="NAD(P)-binding Rossmann-fold domains"/>
    <property type="match status" value="1"/>
</dbReference>
<keyword evidence="2" id="KW-0560">Oxidoreductase</keyword>
<accession>A0ABN1PYS2</accession>
<dbReference type="Gene3D" id="3.40.50.720">
    <property type="entry name" value="NAD(P)-binding Rossmann-like Domain"/>
    <property type="match status" value="1"/>
</dbReference>
<evidence type="ECO:0000313" key="3">
    <source>
        <dbReference type="EMBL" id="GAA0935324.1"/>
    </source>
</evidence>
<dbReference type="PRINTS" id="PR00081">
    <property type="entry name" value="GDHRDH"/>
</dbReference>
<sequence length="298" mass="31532">MSGKLAVVTGGSSGLGLATAAGLAGAGAEVVIAGRDAERLRLAAERIRERHPAAAPVRGERLDLASQASVADFAARLTGRGRPLDLLVNNAAVLYTQRRTLTEDGFELIMATNHLGHFALTGRLVPLLLRAPAPRVATVCSLTAKVPVLDLSDLMNERNYRPLSAYVKSKTALLLFALELQRRATRALTSVAVNPGNASTGLYRHGPAPVRGLNRGLDRVLGRDTENAASVILYGATSPDVVPGGYYTASGLLGRRGTPRPAPLPRVARDHALARDLWLKSEALTGVRPSFPARSLHV</sequence>
<dbReference type="RefSeq" id="WP_344235297.1">
    <property type="nucleotide sequence ID" value="NZ_BAAAHH010000001.1"/>
</dbReference>
<evidence type="ECO:0000313" key="4">
    <source>
        <dbReference type="Proteomes" id="UP001500665"/>
    </source>
</evidence>
<gene>
    <name evidence="3" type="ORF">GCM10009550_00310</name>
</gene>
<proteinExistence type="inferred from homology"/>
<dbReference type="InterPro" id="IPR002347">
    <property type="entry name" value="SDR_fam"/>
</dbReference>
<comment type="similarity">
    <text evidence="1">Belongs to the short-chain dehydrogenases/reductases (SDR) family.</text>
</comment>
<dbReference type="PANTHER" id="PTHR24320">
    <property type="entry name" value="RETINOL DEHYDROGENASE"/>
    <property type="match status" value="1"/>
</dbReference>
<dbReference type="PANTHER" id="PTHR24320:SF148">
    <property type="entry name" value="NAD(P)-BINDING ROSSMANN-FOLD SUPERFAMILY PROTEIN"/>
    <property type="match status" value="1"/>
</dbReference>
<organism evidence="3 4">
    <name type="scientific">Actinocorallia libanotica</name>
    <dbReference type="NCBI Taxonomy" id="46162"/>
    <lineage>
        <taxon>Bacteria</taxon>
        <taxon>Bacillati</taxon>
        <taxon>Actinomycetota</taxon>
        <taxon>Actinomycetes</taxon>
        <taxon>Streptosporangiales</taxon>
        <taxon>Thermomonosporaceae</taxon>
        <taxon>Actinocorallia</taxon>
    </lineage>
</organism>
<dbReference type="InterPro" id="IPR036291">
    <property type="entry name" value="NAD(P)-bd_dom_sf"/>
</dbReference>
<dbReference type="EMBL" id="BAAAHH010000001">
    <property type="protein sequence ID" value="GAA0935324.1"/>
    <property type="molecule type" value="Genomic_DNA"/>
</dbReference>